<comment type="caution">
    <text evidence="2">The sequence shown here is derived from an EMBL/GenBank/DDBJ whole genome shotgun (WGS) entry which is preliminary data.</text>
</comment>
<evidence type="ECO:0000313" key="3">
    <source>
        <dbReference type="Proteomes" id="UP001500909"/>
    </source>
</evidence>
<proteinExistence type="predicted"/>
<name>A0ABP3KXJ8_9ACTN</name>
<dbReference type="EMBL" id="BAAABY010000045">
    <property type="protein sequence ID" value="GAA0488929.1"/>
    <property type="molecule type" value="Genomic_DNA"/>
</dbReference>
<protein>
    <recommendedName>
        <fullName evidence="1">N-acetyltransferase domain-containing protein</fullName>
    </recommendedName>
</protein>
<evidence type="ECO:0000259" key="1">
    <source>
        <dbReference type="PROSITE" id="PS51186"/>
    </source>
</evidence>
<dbReference type="Gene3D" id="3.40.630.30">
    <property type="match status" value="1"/>
</dbReference>
<dbReference type="PROSITE" id="PS51186">
    <property type="entry name" value="GNAT"/>
    <property type="match status" value="1"/>
</dbReference>
<accession>A0ABP3KXJ8</accession>
<sequence length="260" mass="27170">MDTMTEHHRVPVARPEVVRAWVDGWVRSRGTDGAVEVPGGFRIAVGRTDQVARYVLPAADPAVLRRLSVALITPGLWLKVCAPRSAVEPALPASWEFQAPEYLMTAPLGRTPQGGAARAPGRAELPAVPDGLRDGLVPGAAPAPPPDPAVLPGGYVVETVAQGGTVDARAFAATGEVAAGGRVALAGTTAVFDQVRTDPAHRRQGLGRVVMTALAARAAQQGATQGVLVARDDGLSLYRAMGWELHSPVTTAVLRRRGTR</sequence>
<dbReference type="Proteomes" id="UP001500909">
    <property type="component" value="Unassembled WGS sequence"/>
</dbReference>
<evidence type="ECO:0000313" key="2">
    <source>
        <dbReference type="EMBL" id="GAA0488929.1"/>
    </source>
</evidence>
<dbReference type="InterPro" id="IPR000182">
    <property type="entry name" value="GNAT_dom"/>
</dbReference>
<feature type="domain" description="N-acetyltransferase" evidence="1">
    <location>
        <begin position="123"/>
        <end position="260"/>
    </location>
</feature>
<dbReference type="CDD" id="cd04301">
    <property type="entry name" value="NAT_SF"/>
    <property type="match status" value="1"/>
</dbReference>
<keyword evidence="3" id="KW-1185">Reference proteome</keyword>
<dbReference type="InterPro" id="IPR016181">
    <property type="entry name" value="Acyl_CoA_acyltransferase"/>
</dbReference>
<reference evidence="3" key="1">
    <citation type="journal article" date="2019" name="Int. J. Syst. Evol. Microbiol.">
        <title>The Global Catalogue of Microorganisms (GCM) 10K type strain sequencing project: providing services to taxonomists for standard genome sequencing and annotation.</title>
        <authorList>
            <consortium name="The Broad Institute Genomics Platform"/>
            <consortium name="The Broad Institute Genome Sequencing Center for Infectious Disease"/>
            <person name="Wu L."/>
            <person name="Ma J."/>
        </authorList>
    </citation>
    <scope>NUCLEOTIDE SEQUENCE [LARGE SCALE GENOMIC DNA]</scope>
    <source>
        <strain evidence="3">JCM 4805</strain>
    </source>
</reference>
<gene>
    <name evidence="2" type="ORF">GCM10010361_62630</name>
</gene>
<organism evidence="2 3">
    <name type="scientific">Streptomyces olivaceiscleroticus</name>
    <dbReference type="NCBI Taxonomy" id="68245"/>
    <lineage>
        <taxon>Bacteria</taxon>
        <taxon>Bacillati</taxon>
        <taxon>Actinomycetota</taxon>
        <taxon>Actinomycetes</taxon>
        <taxon>Kitasatosporales</taxon>
        <taxon>Streptomycetaceae</taxon>
        <taxon>Streptomyces</taxon>
    </lineage>
</organism>
<dbReference type="Pfam" id="PF13508">
    <property type="entry name" value="Acetyltransf_7"/>
    <property type="match status" value="1"/>
</dbReference>
<dbReference type="SUPFAM" id="SSF55729">
    <property type="entry name" value="Acyl-CoA N-acyltransferases (Nat)"/>
    <property type="match status" value="1"/>
</dbReference>